<keyword evidence="1" id="KW-1133">Transmembrane helix</keyword>
<dbReference type="KEGG" id="pex:IZT61_04210"/>
<evidence type="ECO:0000259" key="2">
    <source>
        <dbReference type="Pfam" id="PF25000"/>
    </source>
</evidence>
<dbReference type="Gene3D" id="3.40.50.300">
    <property type="entry name" value="P-loop containing nucleotide triphosphate hydrolases"/>
    <property type="match status" value="1"/>
</dbReference>
<evidence type="ECO:0000256" key="1">
    <source>
        <dbReference type="SAM" id="Phobius"/>
    </source>
</evidence>
<dbReference type="Proteomes" id="UP000594759">
    <property type="component" value="Chromosome"/>
</dbReference>
<dbReference type="Gene3D" id="1.25.40.10">
    <property type="entry name" value="Tetratricopeptide repeat domain"/>
    <property type="match status" value="1"/>
</dbReference>
<gene>
    <name evidence="3" type="ORF">IZT61_04210</name>
</gene>
<protein>
    <recommendedName>
        <fullName evidence="2">DUF7779 domain-containing protein</fullName>
    </recommendedName>
</protein>
<dbReference type="InterPro" id="IPR056681">
    <property type="entry name" value="DUF7779"/>
</dbReference>
<feature type="domain" description="DUF7779" evidence="2">
    <location>
        <begin position="346"/>
        <end position="432"/>
    </location>
</feature>
<keyword evidence="4" id="KW-1185">Reference proteome</keyword>
<dbReference type="AlphaFoldDB" id="A0A7S9PZM4"/>
<dbReference type="InterPro" id="IPR011990">
    <property type="entry name" value="TPR-like_helical_dom_sf"/>
</dbReference>
<dbReference type="Pfam" id="PF25000">
    <property type="entry name" value="DUF7779"/>
    <property type="match status" value="1"/>
</dbReference>
<evidence type="ECO:0000313" key="3">
    <source>
        <dbReference type="EMBL" id="QPH40493.1"/>
    </source>
</evidence>
<dbReference type="PANTHER" id="PTHR47691">
    <property type="entry name" value="REGULATOR-RELATED"/>
    <property type="match status" value="1"/>
</dbReference>
<dbReference type="InterPro" id="IPR027417">
    <property type="entry name" value="P-loop_NTPase"/>
</dbReference>
<organism evidence="3 4">
    <name type="scientific">Pedobacter endophyticus</name>
    <dbReference type="NCBI Taxonomy" id="2789740"/>
    <lineage>
        <taxon>Bacteria</taxon>
        <taxon>Pseudomonadati</taxon>
        <taxon>Bacteroidota</taxon>
        <taxon>Sphingobacteriia</taxon>
        <taxon>Sphingobacteriales</taxon>
        <taxon>Sphingobacteriaceae</taxon>
        <taxon>Pedobacter</taxon>
    </lineage>
</organism>
<keyword evidence="1" id="KW-0472">Membrane</keyword>
<dbReference type="SUPFAM" id="SSF52540">
    <property type="entry name" value="P-loop containing nucleoside triphosphate hydrolases"/>
    <property type="match status" value="1"/>
</dbReference>
<accession>A0A7S9PZM4</accession>
<feature type="transmembrane region" description="Helical" evidence="1">
    <location>
        <begin position="34"/>
        <end position="54"/>
    </location>
</feature>
<keyword evidence="1" id="KW-0812">Transmembrane</keyword>
<dbReference type="EMBL" id="CP064939">
    <property type="protein sequence ID" value="QPH40493.1"/>
    <property type="molecule type" value="Genomic_DNA"/>
</dbReference>
<dbReference type="RefSeq" id="WP_196099947.1">
    <property type="nucleotide sequence ID" value="NZ_CP064939.1"/>
</dbReference>
<evidence type="ECO:0000313" key="4">
    <source>
        <dbReference type="Proteomes" id="UP000594759"/>
    </source>
</evidence>
<name>A0A7S9PZM4_9SPHI</name>
<reference evidence="3 4" key="1">
    <citation type="submission" date="2020-11" db="EMBL/GenBank/DDBJ databases">
        <title>Pedobacter endophytica, an endophytic bacteria isolated form Carex pumila.</title>
        <authorList>
            <person name="Peng Y."/>
            <person name="Jiang L."/>
            <person name="Lee J."/>
        </authorList>
    </citation>
    <scope>NUCLEOTIDE SEQUENCE [LARGE SCALE GENOMIC DNA]</scope>
    <source>
        <strain evidence="3 4">JBR3-12</strain>
    </source>
</reference>
<proteinExistence type="predicted"/>
<sequence length="882" mass="99903">MSLSILPLMVHCLVLQNYSSLIEKADDFFKLPLIQVIFAIATAIGIIVGSITWFRKIAFKKSKKNDPVEETYITQNLTSLIGTKDILKFNDAGQPSYKTTLEAAIEAKNVLDTSIGIFGPPGVGKSFLALEVAYHYATMQPGDGKFDVVWWIDAEDLSRKNIGPEPAQNSDLYRLAIVGRFGIDLASSTWLQQLIISLGNLNYLLVFDNACDAGDGIIEKTIKEFKNTFFPVANANKHQRIIVTSRNKYWGNGLELAPWTLNEFSYYIARYLDEENQGNLLINDGGTDEKLFNELNGLPLATALACAYMVENKCKPASYLELLNIEHKNYRNGVTFNKAFEVSYMALGEDALKLLNMIALLSPTEIPLNKLLGYALHNKEYHAYRPEVVDFNLPKGLAQLKRYALITVEHGDEQYAIHRLWQQAVRDLLVEKRKLTEVFDCTLKILCQATAEFKHTDYTFYRSILPHIETLASHYNQKEHGGMAADLVALIRSAANYSFQIGSVAQAMRLNAQVIAIAPDNLKLLHEIGLSNSHNLILRDHCEAAMQLAADAFDYFSGGYIGSDKIKMTEKARQAMGKIYQRKGDFEVAKQLFETSRKLIDQFEDAQHIEQKKPELSLLKKENYSGLLHDLGSVWWEEGLDYKQSILFFDEAIAFKWAINGDKNDLSINISKMIKGVALGLMGEYDRQFDVHKEVFEFLSAKDYEYRRLVYTGYYLFHFGWDRIGWKNRDNGLAADFEKYLGPKEDFAGILEGDVKYTIIKAVVDLRKAIWVVDEQVNEFEANEKFSALRLILLNKNQQRNGRFLDDGTVSISAILDYGLFLDRKMDIAKAVDHAALAQVISLAYELLTIRDVNGNAIGSIVYNRSDDFAYLKEKHQTLAIV</sequence>
<dbReference type="PRINTS" id="PR00364">
    <property type="entry name" value="DISEASERSIST"/>
</dbReference>
<dbReference type="SUPFAM" id="SSF48452">
    <property type="entry name" value="TPR-like"/>
    <property type="match status" value="1"/>
</dbReference>
<dbReference type="PANTHER" id="PTHR47691:SF3">
    <property type="entry name" value="HTH-TYPE TRANSCRIPTIONAL REGULATOR RV0890C-RELATED"/>
    <property type="match status" value="1"/>
</dbReference>